<keyword evidence="3" id="KW-1133">Transmembrane helix</keyword>
<dbReference type="GO" id="GO:0042626">
    <property type="term" value="F:ATPase-coupled transmembrane transporter activity"/>
    <property type="evidence" value="ECO:0007669"/>
    <property type="project" value="TreeGrafter"/>
</dbReference>
<protein>
    <recommendedName>
        <fullName evidence="5">ABC transporter domain-containing protein</fullName>
    </recommendedName>
</protein>
<dbReference type="SUPFAM" id="SSF52540">
    <property type="entry name" value="P-loop containing nucleoside triphosphate hydrolases"/>
    <property type="match status" value="1"/>
</dbReference>
<feature type="domain" description="ABC transporter" evidence="5">
    <location>
        <begin position="62"/>
        <end position="192"/>
    </location>
</feature>
<dbReference type="InterPro" id="IPR027417">
    <property type="entry name" value="P-loop_NTPase"/>
</dbReference>
<sequence>MTNGLSKGGNAIRAVFPILDRKSEIDPNNSLGTSNIKRKLNIQVELNNVFAYPTRLDQMIFNVLNLKIDAGKTVALVGPSGSGKYTIIGLVERFYDSLKGAVFIPLKSRTTLLAGTIRENIAYGREDARESEIRKAAVLATAQQFISGMKDGYDTYCGERGFQLSGGQKQGIALAHAILKNLLILFLDEATST</sequence>
<dbReference type="AlphaFoldDB" id="A0A4U5PXS9"/>
<evidence type="ECO:0000256" key="3">
    <source>
        <dbReference type="ARBA" id="ARBA00022989"/>
    </source>
</evidence>
<dbReference type="Gene3D" id="3.40.50.300">
    <property type="entry name" value="P-loop containing nucleotide triphosphate hydrolases"/>
    <property type="match status" value="2"/>
</dbReference>
<dbReference type="STRING" id="43335.A0A4U5PXS9"/>
<dbReference type="FunFam" id="3.40.50.300:FF:005833">
    <property type="entry name" value="Uncharacterized protein"/>
    <property type="match status" value="1"/>
</dbReference>
<dbReference type="PANTHER" id="PTHR24221:SF245">
    <property type="entry name" value="MULTIDRUG RESISTANCE PROTEIN"/>
    <property type="match status" value="1"/>
</dbReference>
<dbReference type="InterPro" id="IPR039421">
    <property type="entry name" value="Type_1_exporter"/>
</dbReference>
<comment type="caution">
    <text evidence="6">The sequence shown here is derived from an EMBL/GenBank/DDBJ whole genome shotgun (WGS) entry which is preliminary data.</text>
</comment>
<keyword evidence="4" id="KW-0472">Membrane</keyword>
<organism evidence="6">
    <name type="scientific">Populus alba</name>
    <name type="common">White poplar</name>
    <dbReference type="NCBI Taxonomy" id="43335"/>
    <lineage>
        <taxon>Eukaryota</taxon>
        <taxon>Viridiplantae</taxon>
        <taxon>Streptophyta</taxon>
        <taxon>Embryophyta</taxon>
        <taxon>Tracheophyta</taxon>
        <taxon>Spermatophyta</taxon>
        <taxon>Magnoliopsida</taxon>
        <taxon>eudicotyledons</taxon>
        <taxon>Gunneridae</taxon>
        <taxon>Pentapetalae</taxon>
        <taxon>rosids</taxon>
        <taxon>fabids</taxon>
        <taxon>Malpighiales</taxon>
        <taxon>Salicaceae</taxon>
        <taxon>Saliceae</taxon>
        <taxon>Populus</taxon>
    </lineage>
</organism>
<gene>
    <name evidence="6" type="ORF">D5086_0000163120</name>
</gene>
<evidence type="ECO:0000256" key="2">
    <source>
        <dbReference type="ARBA" id="ARBA00022692"/>
    </source>
</evidence>
<name>A0A4U5PXS9_POPAL</name>
<keyword evidence="2" id="KW-0812">Transmembrane</keyword>
<dbReference type="Gene3D" id="1.20.1560.10">
    <property type="entry name" value="ABC transporter type 1, transmembrane domain"/>
    <property type="match status" value="1"/>
</dbReference>
<dbReference type="Pfam" id="PF00005">
    <property type="entry name" value="ABC_tran"/>
    <property type="match status" value="1"/>
</dbReference>
<dbReference type="PANTHER" id="PTHR24221">
    <property type="entry name" value="ATP-BINDING CASSETTE SUB-FAMILY B"/>
    <property type="match status" value="1"/>
</dbReference>
<proteinExistence type="predicted"/>
<dbReference type="InterPro" id="IPR036640">
    <property type="entry name" value="ABC1_TM_sf"/>
</dbReference>
<comment type="subcellular location">
    <subcellularLocation>
        <location evidence="1">Membrane</location>
        <topology evidence="1">Multi-pass membrane protein</topology>
    </subcellularLocation>
</comment>
<evidence type="ECO:0000259" key="5">
    <source>
        <dbReference type="Pfam" id="PF00005"/>
    </source>
</evidence>
<reference evidence="6" key="1">
    <citation type="submission" date="2018-10" db="EMBL/GenBank/DDBJ databases">
        <title>Population genomic analysis revealed the cold adaptation of white poplar.</title>
        <authorList>
            <person name="Liu Y.-J."/>
        </authorList>
    </citation>
    <scope>NUCLEOTIDE SEQUENCE [LARGE SCALE GENOMIC DNA]</scope>
    <source>
        <strain evidence="6">PAL-ZL1</strain>
    </source>
</reference>
<dbReference type="GO" id="GO:0016020">
    <property type="term" value="C:membrane"/>
    <property type="evidence" value="ECO:0007669"/>
    <property type="project" value="UniProtKB-SubCell"/>
</dbReference>
<dbReference type="EMBL" id="RCHU01000539">
    <property type="protein sequence ID" value="TKS02428.1"/>
    <property type="molecule type" value="Genomic_DNA"/>
</dbReference>
<accession>A0A4U5PXS9</accession>
<evidence type="ECO:0000313" key="6">
    <source>
        <dbReference type="EMBL" id="TKS02428.1"/>
    </source>
</evidence>
<dbReference type="GO" id="GO:0016887">
    <property type="term" value="F:ATP hydrolysis activity"/>
    <property type="evidence" value="ECO:0007669"/>
    <property type="project" value="InterPro"/>
</dbReference>
<evidence type="ECO:0000256" key="4">
    <source>
        <dbReference type="ARBA" id="ARBA00023136"/>
    </source>
</evidence>
<evidence type="ECO:0000256" key="1">
    <source>
        <dbReference type="ARBA" id="ARBA00004141"/>
    </source>
</evidence>
<dbReference type="GO" id="GO:0005524">
    <property type="term" value="F:ATP binding"/>
    <property type="evidence" value="ECO:0007669"/>
    <property type="project" value="InterPro"/>
</dbReference>
<dbReference type="InterPro" id="IPR003439">
    <property type="entry name" value="ABC_transporter-like_ATP-bd"/>
</dbReference>